<dbReference type="STRING" id="329726.AM1_0177"/>
<feature type="signal peptide" evidence="4">
    <location>
        <begin position="1"/>
        <end position="20"/>
    </location>
</feature>
<dbReference type="HOGENOM" id="CLU_026228_1_0_3"/>
<dbReference type="NCBIfam" id="TIGR02136">
    <property type="entry name" value="ptsS_2"/>
    <property type="match status" value="1"/>
</dbReference>
<dbReference type="FunFam" id="3.40.190.10:FF:000055">
    <property type="entry name" value="Phosphate ABC transporter, phosphate-binding protein"/>
    <property type="match status" value="1"/>
</dbReference>
<keyword evidence="2 4" id="KW-0813">Transport</keyword>
<dbReference type="InterPro" id="IPR024370">
    <property type="entry name" value="PBP_domain"/>
</dbReference>
<comment type="similarity">
    <text evidence="1 4">Belongs to the PstS family.</text>
</comment>
<feature type="chain" id="PRO_5027140067" description="Phosphate-binding protein" evidence="4">
    <location>
        <begin position="21"/>
        <end position="337"/>
    </location>
</feature>
<sequence>MNLFRYVSLAVLVASVSACAGGETTSDGPSSTGTDANLSGKITIDGSSTVLPIAEAMAEEFQAANSDVKITVGKSGTGGGFKKFCAGETEISNASRPIKQKEIDLCAEKNIEYIEIPVAYDALSVVVNKDNDWAECMTVDELKTAWAKGAQGKISKWNQVNSKYPDAPLTLYGPGTDSGTFDYFNEAITDEEGSRGDFATSEDDNTIVRGVAGDKNAMGYFGYSYYEENKDSLRAVQIDGGDGCITPSDATVLDGTYSPLARPLFIYVSKTAMDRPEMKSFVEFYLDPANKELVADVGYFPMPDDIYGKALARAQEGKTGTIFPDGKTVGVKLSDVL</sequence>
<dbReference type="SUPFAM" id="SSF53850">
    <property type="entry name" value="Periplasmic binding protein-like II"/>
    <property type="match status" value="1"/>
</dbReference>
<keyword evidence="3 4" id="KW-0732">Signal</keyword>
<dbReference type="InterPro" id="IPR050811">
    <property type="entry name" value="Phosphate_ABC_transporter"/>
</dbReference>
<proteinExistence type="inferred from homology"/>
<gene>
    <name evidence="6" type="primary">sphX</name>
    <name evidence="6" type="ordered locus">AM1_0177</name>
</gene>
<dbReference type="AlphaFoldDB" id="B0C7K3"/>
<dbReference type="RefSeq" id="WP_012160875.1">
    <property type="nucleotide sequence ID" value="NC_009925.1"/>
</dbReference>
<accession>B0C7K3</accession>
<evidence type="ECO:0000256" key="4">
    <source>
        <dbReference type="RuleBase" id="RU367119"/>
    </source>
</evidence>
<dbReference type="Pfam" id="PF12849">
    <property type="entry name" value="PBP_like_2"/>
    <property type="match status" value="1"/>
</dbReference>
<dbReference type="CDD" id="cd13654">
    <property type="entry name" value="PBP2_phosphate_like_2"/>
    <property type="match status" value="1"/>
</dbReference>
<organism evidence="6 7">
    <name type="scientific">Acaryochloris marina (strain MBIC 11017)</name>
    <dbReference type="NCBI Taxonomy" id="329726"/>
    <lineage>
        <taxon>Bacteria</taxon>
        <taxon>Bacillati</taxon>
        <taxon>Cyanobacteriota</taxon>
        <taxon>Cyanophyceae</taxon>
        <taxon>Acaryochloridales</taxon>
        <taxon>Acaryochloridaceae</taxon>
        <taxon>Acaryochloris</taxon>
    </lineage>
</organism>
<dbReference type="GO" id="GO:0006817">
    <property type="term" value="P:phosphate ion transport"/>
    <property type="evidence" value="ECO:0007669"/>
    <property type="project" value="UniProtKB-UniRule"/>
</dbReference>
<dbReference type="PANTHER" id="PTHR30570:SF1">
    <property type="entry name" value="PHOSPHATE-BINDING PROTEIN PSTS"/>
    <property type="match status" value="1"/>
</dbReference>
<dbReference type="PANTHER" id="PTHR30570">
    <property type="entry name" value="PERIPLASMIC PHOSPHATE BINDING COMPONENT OF PHOSPHATE ABC TRANSPORTER"/>
    <property type="match status" value="1"/>
</dbReference>
<dbReference type="EMBL" id="CP000828">
    <property type="protein sequence ID" value="ABW25263.1"/>
    <property type="molecule type" value="Genomic_DNA"/>
</dbReference>
<dbReference type="eggNOG" id="COG0226">
    <property type="taxonomic scope" value="Bacteria"/>
</dbReference>
<evidence type="ECO:0000313" key="6">
    <source>
        <dbReference type="EMBL" id="ABW25263.1"/>
    </source>
</evidence>
<dbReference type="InterPro" id="IPR011862">
    <property type="entry name" value="Phos-bd"/>
</dbReference>
<comment type="function">
    <text evidence="4">Involved in the system for phosphate transport across the cytoplasmic membrane.</text>
</comment>
<dbReference type="PROSITE" id="PS51257">
    <property type="entry name" value="PROKAR_LIPOPROTEIN"/>
    <property type="match status" value="1"/>
</dbReference>
<feature type="domain" description="PBP" evidence="5">
    <location>
        <begin position="35"/>
        <end position="287"/>
    </location>
</feature>
<keyword evidence="4" id="KW-0592">Phosphate transport</keyword>
<reference evidence="6 7" key="1">
    <citation type="journal article" date="2008" name="Proc. Natl. Acad. Sci. U.S.A.">
        <title>Niche adaptation and genome expansion in the chlorophyll d-producing cyanobacterium Acaryochloris marina.</title>
        <authorList>
            <person name="Swingley W.D."/>
            <person name="Chen M."/>
            <person name="Cheung P.C."/>
            <person name="Conrad A.L."/>
            <person name="Dejesa L.C."/>
            <person name="Hao J."/>
            <person name="Honchak B.M."/>
            <person name="Karbach L.E."/>
            <person name="Kurdoglu A."/>
            <person name="Lahiri S."/>
            <person name="Mastrian S.D."/>
            <person name="Miyashita H."/>
            <person name="Page L."/>
            <person name="Ramakrishna P."/>
            <person name="Satoh S."/>
            <person name="Sattley W.M."/>
            <person name="Shimada Y."/>
            <person name="Taylor H.L."/>
            <person name="Tomo T."/>
            <person name="Tsuchiya T."/>
            <person name="Wang Z.T."/>
            <person name="Raymond J."/>
            <person name="Mimuro M."/>
            <person name="Blankenship R.E."/>
            <person name="Touchman J.W."/>
        </authorList>
    </citation>
    <scope>NUCLEOTIDE SEQUENCE [LARGE SCALE GENOMIC DNA]</scope>
    <source>
        <strain evidence="7">MBIC 11017</strain>
    </source>
</reference>
<dbReference type="GO" id="GO:0042301">
    <property type="term" value="F:phosphate ion binding"/>
    <property type="evidence" value="ECO:0007669"/>
    <property type="project" value="UniProtKB-UniRule"/>
</dbReference>
<evidence type="ECO:0000256" key="3">
    <source>
        <dbReference type="ARBA" id="ARBA00022729"/>
    </source>
</evidence>
<protein>
    <recommendedName>
        <fullName evidence="4">Phosphate-binding protein</fullName>
    </recommendedName>
</protein>
<evidence type="ECO:0000259" key="5">
    <source>
        <dbReference type="Pfam" id="PF12849"/>
    </source>
</evidence>
<evidence type="ECO:0000256" key="1">
    <source>
        <dbReference type="ARBA" id="ARBA00008725"/>
    </source>
</evidence>
<name>B0C7K3_ACAM1</name>
<dbReference type="KEGG" id="amr:AM1_0177"/>
<keyword evidence="7" id="KW-1185">Reference proteome</keyword>
<evidence type="ECO:0000256" key="2">
    <source>
        <dbReference type="ARBA" id="ARBA00022448"/>
    </source>
</evidence>
<evidence type="ECO:0000313" key="7">
    <source>
        <dbReference type="Proteomes" id="UP000000268"/>
    </source>
</evidence>
<dbReference type="Proteomes" id="UP000000268">
    <property type="component" value="Chromosome"/>
</dbReference>
<dbReference type="OrthoDB" id="9790048at2"/>
<dbReference type="Gene3D" id="3.40.190.10">
    <property type="entry name" value="Periplasmic binding protein-like II"/>
    <property type="match status" value="2"/>
</dbReference>